<proteinExistence type="inferred from homology"/>
<dbReference type="PRINTS" id="PR00385">
    <property type="entry name" value="P450"/>
</dbReference>
<evidence type="ECO:0000256" key="1">
    <source>
        <dbReference type="ARBA" id="ARBA00001971"/>
    </source>
</evidence>
<dbReference type="SUPFAM" id="SSF48264">
    <property type="entry name" value="Cytochrome P450"/>
    <property type="match status" value="1"/>
</dbReference>
<comment type="similarity">
    <text evidence="3">Belongs to the cytochrome P450 family.</text>
</comment>
<keyword evidence="10" id="KW-0812">Transmembrane</keyword>
<evidence type="ECO:0000313" key="12">
    <source>
        <dbReference type="Proteomes" id="UP000567179"/>
    </source>
</evidence>
<keyword evidence="10" id="KW-0472">Membrane</keyword>
<accession>A0A8H5BH40</accession>
<dbReference type="OrthoDB" id="3934656at2759"/>
<dbReference type="InterPro" id="IPR050364">
    <property type="entry name" value="Cytochrome_P450_fung"/>
</dbReference>
<dbReference type="Proteomes" id="UP000567179">
    <property type="component" value="Unassembled WGS sequence"/>
</dbReference>
<evidence type="ECO:0000256" key="3">
    <source>
        <dbReference type="ARBA" id="ARBA00010617"/>
    </source>
</evidence>
<evidence type="ECO:0000256" key="7">
    <source>
        <dbReference type="ARBA" id="ARBA00023004"/>
    </source>
</evidence>
<name>A0A8H5BH40_9AGAR</name>
<keyword evidence="6" id="KW-0560">Oxidoreductase</keyword>
<comment type="cofactor">
    <cofactor evidence="1 9">
        <name>heme</name>
        <dbReference type="ChEBI" id="CHEBI:30413"/>
    </cofactor>
</comment>
<dbReference type="AlphaFoldDB" id="A0A8H5BH40"/>
<keyword evidence="8" id="KW-0503">Monooxygenase</keyword>
<evidence type="ECO:0000256" key="2">
    <source>
        <dbReference type="ARBA" id="ARBA00005179"/>
    </source>
</evidence>
<evidence type="ECO:0000256" key="10">
    <source>
        <dbReference type="SAM" id="Phobius"/>
    </source>
</evidence>
<evidence type="ECO:0000256" key="5">
    <source>
        <dbReference type="ARBA" id="ARBA00022723"/>
    </source>
</evidence>
<dbReference type="InterPro" id="IPR001128">
    <property type="entry name" value="Cyt_P450"/>
</dbReference>
<sequence>MSCTSTKTIHSVLSVMSTSFSTISGSFVAFAALALSLWRTLHRWLTPQKGACLPPGPKPAPLIGNMLDFPKANSAATYVNWGKRYNSDILHASSFGTHVVVLNNLKDAEELLEKRARIYSNRLSMPIVKMMSWEGNMGFMSVGPEWRKHRRITQQHFRLDACVNHQDVQLRRLHLTLRGLLDTPEDFLTHLKMLSISIPLASLYGYDIKSLQDPYIAASDRSAELAGRLLMPNYTLINTFPILGRIPAWMPGATAQKMIAETKNLSNWLTNSPVEDATKRIKEGKATPSIFTEFFERRSEKPAPDASDEDLTALAQVAVAVYGGAADTMVISTTNLIYALATHPDVQRKARAEVDRVVGMDRLPEFADRDSMPYCEAVYRELMRWRPPLNIALPHCSSEDDMYKGYFIPKGTLVMGNIWAMTHNEAIYPNPDAFIPERFLTDEGELNDDSRVLAYGFGRRICPGKHIAGSTIWITLVTILSCFEIDKAKDEHGNDIEINDEFDDVSVTSHKKPFQCSIVPRSSDIQKLLDDAVIREQLPSY</sequence>
<dbReference type="GO" id="GO:0005506">
    <property type="term" value="F:iron ion binding"/>
    <property type="evidence" value="ECO:0007669"/>
    <property type="project" value="InterPro"/>
</dbReference>
<evidence type="ECO:0000313" key="11">
    <source>
        <dbReference type="EMBL" id="KAF5322343.1"/>
    </source>
</evidence>
<dbReference type="GO" id="GO:0016705">
    <property type="term" value="F:oxidoreductase activity, acting on paired donors, with incorporation or reduction of molecular oxygen"/>
    <property type="evidence" value="ECO:0007669"/>
    <property type="project" value="InterPro"/>
</dbReference>
<keyword evidence="7 9" id="KW-0408">Iron</keyword>
<dbReference type="PRINTS" id="PR00463">
    <property type="entry name" value="EP450I"/>
</dbReference>
<protein>
    <recommendedName>
        <fullName evidence="13">Cytochrome P450</fullName>
    </recommendedName>
</protein>
<comment type="pathway">
    <text evidence="2">Secondary metabolite biosynthesis.</text>
</comment>
<gene>
    <name evidence="11" type="ORF">D9619_002203</name>
</gene>
<dbReference type="GO" id="GO:0020037">
    <property type="term" value="F:heme binding"/>
    <property type="evidence" value="ECO:0007669"/>
    <property type="project" value="InterPro"/>
</dbReference>
<keyword evidence="4 9" id="KW-0349">Heme</keyword>
<dbReference type="Pfam" id="PF00067">
    <property type="entry name" value="p450"/>
    <property type="match status" value="1"/>
</dbReference>
<evidence type="ECO:0008006" key="13">
    <source>
        <dbReference type="Google" id="ProtNLM"/>
    </source>
</evidence>
<keyword evidence="12" id="KW-1185">Reference proteome</keyword>
<dbReference type="PANTHER" id="PTHR46300">
    <property type="entry name" value="P450, PUTATIVE (EUROFUNG)-RELATED-RELATED"/>
    <property type="match status" value="1"/>
</dbReference>
<evidence type="ECO:0000256" key="6">
    <source>
        <dbReference type="ARBA" id="ARBA00023002"/>
    </source>
</evidence>
<comment type="caution">
    <text evidence="11">The sequence shown here is derived from an EMBL/GenBank/DDBJ whole genome shotgun (WGS) entry which is preliminary data.</text>
</comment>
<keyword evidence="10" id="KW-1133">Transmembrane helix</keyword>
<organism evidence="11 12">
    <name type="scientific">Psilocybe cf. subviscida</name>
    <dbReference type="NCBI Taxonomy" id="2480587"/>
    <lineage>
        <taxon>Eukaryota</taxon>
        <taxon>Fungi</taxon>
        <taxon>Dikarya</taxon>
        <taxon>Basidiomycota</taxon>
        <taxon>Agaricomycotina</taxon>
        <taxon>Agaricomycetes</taxon>
        <taxon>Agaricomycetidae</taxon>
        <taxon>Agaricales</taxon>
        <taxon>Agaricineae</taxon>
        <taxon>Strophariaceae</taxon>
        <taxon>Psilocybe</taxon>
    </lineage>
</organism>
<feature type="transmembrane region" description="Helical" evidence="10">
    <location>
        <begin position="12"/>
        <end position="38"/>
    </location>
</feature>
<dbReference type="GO" id="GO:0004497">
    <property type="term" value="F:monooxygenase activity"/>
    <property type="evidence" value="ECO:0007669"/>
    <property type="project" value="UniProtKB-KW"/>
</dbReference>
<dbReference type="InterPro" id="IPR002401">
    <property type="entry name" value="Cyt_P450_E_grp-I"/>
</dbReference>
<reference evidence="11 12" key="1">
    <citation type="journal article" date="2020" name="ISME J.">
        <title>Uncovering the hidden diversity of litter-decomposition mechanisms in mushroom-forming fungi.</title>
        <authorList>
            <person name="Floudas D."/>
            <person name="Bentzer J."/>
            <person name="Ahren D."/>
            <person name="Johansson T."/>
            <person name="Persson P."/>
            <person name="Tunlid A."/>
        </authorList>
    </citation>
    <scope>NUCLEOTIDE SEQUENCE [LARGE SCALE GENOMIC DNA]</scope>
    <source>
        <strain evidence="11 12">CBS 101986</strain>
    </source>
</reference>
<evidence type="ECO:0000256" key="8">
    <source>
        <dbReference type="ARBA" id="ARBA00023033"/>
    </source>
</evidence>
<keyword evidence="5 9" id="KW-0479">Metal-binding</keyword>
<dbReference type="Gene3D" id="1.10.630.10">
    <property type="entry name" value="Cytochrome P450"/>
    <property type="match status" value="1"/>
</dbReference>
<evidence type="ECO:0000256" key="9">
    <source>
        <dbReference type="PIRSR" id="PIRSR602401-1"/>
    </source>
</evidence>
<dbReference type="PANTHER" id="PTHR46300:SF7">
    <property type="entry name" value="P450, PUTATIVE (EUROFUNG)-RELATED"/>
    <property type="match status" value="1"/>
</dbReference>
<dbReference type="InterPro" id="IPR036396">
    <property type="entry name" value="Cyt_P450_sf"/>
</dbReference>
<feature type="binding site" description="axial binding residue" evidence="9">
    <location>
        <position position="462"/>
    </location>
    <ligand>
        <name>heme</name>
        <dbReference type="ChEBI" id="CHEBI:30413"/>
    </ligand>
    <ligandPart>
        <name>Fe</name>
        <dbReference type="ChEBI" id="CHEBI:18248"/>
    </ligandPart>
</feature>
<dbReference type="CDD" id="cd11065">
    <property type="entry name" value="CYP64-like"/>
    <property type="match status" value="1"/>
</dbReference>
<dbReference type="EMBL" id="JAACJJ010000028">
    <property type="protein sequence ID" value="KAF5322343.1"/>
    <property type="molecule type" value="Genomic_DNA"/>
</dbReference>
<evidence type="ECO:0000256" key="4">
    <source>
        <dbReference type="ARBA" id="ARBA00022617"/>
    </source>
</evidence>